<dbReference type="RefSeq" id="WP_007147866.1">
    <property type="nucleotide sequence ID" value="NZ_AKCI01000001.1"/>
</dbReference>
<dbReference type="Pfam" id="PF00825">
    <property type="entry name" value="Ribonuclease_P"/>
    <property type="match status" value="1"/>
</dbReference>
<accession>J0LMA6</accession>
<comment type="caution">
    <text evidence="9">The sequence shown here is derived from an EMBL/GenBank/DDBJ whole genome shotgun (WGS) entry which is preliminary data.</text>
</comment>
<dbReference type="GO" id="GO:0042781">
    <property type="term" value="F:3'-tRNA processing endoribonuclease activity"/>
    <property type="evidence" value="ECO:0007669"/>
    <property type="project" value="TreeGrafter"/>
</dbReference>
<dbReference type="SUPFAM" id="SSF54211">
    <property type="entry name" value="Ribosomal protein S5 domain 2-like"/>
    <property type="match status" value="1"/>
</dbReference>
<dbReference type="InterPro" id="IPR020539">
    <property type="entry name" value="RNase_P_CS"/>
</dbReference>
<evidence type="ECO:0000256" key="7">
    <source>
        <dbReference type="HAMAP-Rule" id="MF_00227"/>
    </source>
</evidence>
<dbReference type="InterPro" id="IPR000100">
    <property type="entry name" value="RNase_P"/>
</dbReference>
<dbReference type="STRING" id="857290.HMPREF9156_00802"/>
<dbReference type="OrthoDB" id="196964at2"/>
<dbReference type="HOGENOM" id="CLU_117179_4_0_11"/>
<dbReference type="PROSITE" id="PS00648">
    <property type="entry name" value="RIBONUCLEASE_P"/>
    <property type="match status" value="1"/>
</dbReference>
<dbReference type="PANTHER" id="PTHR33992">
    <property type="entry name" value="RIBONUCLEASE P PROTEIN COMPONENT"/>
    <property type="match status" value="1"/>
</dbReference>
<keyword evidence="2 7" id="KW-0819">tRNA processing</keyword>
<dbReference type="GO" id="GO:0030677">
    <property type="term" value="C:ribonuclease P complex"/>
    <property type="evidence" value="ECO:0007669"/>
    <property type="project" value="TreeGrafter"/>
</dbReference>
<keyword evidence="6 7" id="KW-0694">RNA-binding</keyword>
<dbReference type="GeneID" id="97291609"/>
<proteinExistence type="inferred from homology"/>
<dbReference type="Gene3D" id="3.30.230.10">
    <property type="match status" value="1"/>
</dbReference>
<dbReference type="NCBIfam" id="TIGR00188">
    <property type="entry name" value="rnpA"/>
    <property type="match status" value="1"/>
</dbReference>
<evidence type="ECO:0000256" key="3">
    <source>
        <dbReference type="ARBA" id="ARBA00022722"/>
    </source>
</evidence>
<evidence type="ECO:0000256" key="5">
    <source>
        <dbReference type="ARBA" id="ARBA00022801"/>
    </source>
</evidence>
<comment type="catalytic activity">
    <reaction evidence="7">
        <text>Endonucleolytic cleavage of RNA, removing 5'-extranucleotides from tRNA precursor.</text>
        <dbReference type="EC" id="3.1.26.5"/>
    </reaction>
</comment>
<keyword evidence="4 7" id="KW-0255">Endonuclease</keyword>
<comment type="function">
    <text evidence="1 7">RNaseP catalyzes the removal of the 5'-leader sequence from pre-tRNA to produce the mature 5'-terminus. It can also cleave other RNA substrates such as 4.5S RNA. The protein component plays an auxiliary but essential role in vivo by binding to the 5'-leader sequence and broadening the substrate specificity of the ribozyme.</text>
</comment>
<keyword evidence="3 7" id="KW-0540">Nuclease</keyword>
<protein>
    <recommendedName>
        <fullName evidence="7 8">Ribonuclease P protein component</fullName>
        <shortName evidence="7">RNase P protein</shortName>
        <shortName evidence="7">RNaseP protein</shortName>
        <ecNumber evidence="7 8">3.1.26.5</ecNumber>
    </recommendedName>
    <alternativeName>
        <fullName evidence="7">Protein C5</fullName>
    </alternativeName>
</protein>
<dbReference type="GO" id="GO:0001682">
    <property type="term" value="P:tRNA 5'-leader removal"/>
    <property type="evidence" value="ECO:0007669"/>
    <property type="project" value="UniProtKB-UniRule"/>
</dbReference>
<dbReference type="GO" id="GO:0000049">
    <property type="term" value="F:tRNA binding"/>
    <property type="evidence" value="ECO:0007669"/>
    <property type="project" value="UniProtKB-UniRule"/>
</dbReference>
<dbReference type="eggNOG" id="COG0594">
    <property type="taxonomic scope" value="Bacteria"/>
</dbReference>
<dbReference type="GO" id="GO:0004526">
    <property type="term" value="F:ribonuclease P activity"/>
    <property type="evidence" value="ECO:0007669"/>
    <property type="project" value="UniProtKB-UniRule"/>
</dbReference>
<sequence>MDRLKGHKDFVAVLKKHQKFSSRDIVLHYSIYRQPEPGSPRKGIKSSPVTGCRDIDIRLGLAVSKSVGNAVMRNTVKRRLRVLAKKYEGYLTDLPSAGTLCIDIVVRAKPSAAYARFDALDSQMEKIYAGLREKSAEYPADKPAA</sequence>
<dbReference type="PANTHER" id="PTHR33992:SF1">
    <property type="entry name" value="RIBONUCLEASE P PROTEIN COMPONENT"/>
    <property type="match status" value="1"/>
</dbReference>
<dbReference type="InterPro" id="IPR020568">
    <property type="entry name" value="Ribosomal_Su5_D2-typ_SF"/>
</dbReference>
<dbReference type="EMBL" id="AGZS01000003">
    <property type="protein sequence ID" value="EJD64927.1"/>
    <property type="molecule type" value="Genomic_DNA"/>
</dbReference>
<comment type="subunit">
    <text evidence="7">Consists of a catalytic RNA component (M1 or rnpB) and a protein subunit.</text>
</comment>
<evidence type="ECO:0000256" key="1">
    <source>
        <dbReference type="ARBA" id="ARBA00002663"/>
    </source>
</evidence>
<dbReference type="InterPro" id="IPR014721">
    <property type="entry name" value="Ribsml_uS5_D2-typ_fold_subgr"/>
</dbReference>
<evidence type="ECO:0000313" key="10">
    <source>
        <dbReference type="Proteomes" id="UP000006415"/>
    </source>
</evidence>
<organism evidence="9 10">
    <name type="scientific">Scardovia wiggsiae F0424</name>
    <dbReference type="NCBI Taxonomy" id="857290"/>
    <lineage>
        <taxon>Bacteria</taxon>
        <taxon>Bacillati</taxon>
        <taxon>Actinomycetota</taxon>
        <taxon>Actinomycetes</taxon>
        <taxon>Bifidobacteriales</taxon>
        <taxon>Bifidobacteriaceae</taxon>
        <taxon>Scardovia</taxon>
    </lineage>
</organism>
<gene>
    <name evidence="7" type="primary">rnpA</name>
    <name evidence="9" type="ORF">HMPREF9156_00802</name>
</gene>
<dbReference type="Proteomes" id="UP000006415">
    <property type="component" value="Unassembled WGS sequence"/>
</dbReference>
<evidence type="ECO:0000256" key="2">
    <source>
        <dbReference type="ARBA" id="ARBA00022694"/>
    </source>
</evidence>
<evidence type="ECO:0000256" key="4">
    <source>
        <dbReference type="ARBA" id="ARBA00022759"/>
    </source>
</evidence>
<dbReference type="EC" id="3.1.26.5" evidence="7 8"/>
<dbReference type="HAMAP" id="MF_00227">
    <property type="entry name" value="RNase_P"/>
    <property type="match status" value="1"/>
</dbReference>
<keyword evidence="10" id="KW-1185">Reference proteome</keyword>
<comment type="similarity">
    <text evidence="7">Belongs to the RnpA family.</text>
</comment>
<name>J0LMA6_9BIFI</name>
<reference evidence="9 10" key="1">
    <citation type="submission" date="2012-01" db="EMBL/GenBank/DDBJ databases">
        <title>The Genome Sequence of Scardovia wiggsiae F0424.</title>
        <authorList>
            <consortium name="The Broad Institute Genome Sequencing Platform"/>
            <person name="Earl A."/>
            <person name="Ward D."/>
            <person name="Feldgarden M."/>
            <person name="Gevers D."/>
            <person name="Izard J."/>
            <person name="Ganesan A."/>
            <person name="Baranova O.V."/>
            <person name="Blanton J.M."/>
            <person name="Tanner A.C."/>
            <person name="Mathney J."/>
            <person name="Dewhirst F.E."/>
            <person name="Young S.K."/>
            <person name="Zeng Q."/>
            <person name="Gargeya S."/>
            <person name="Fitzgerald M."/>
            <person name="Haas B."/>
            <person name="Abouelleil A."/>
            <person name="Alvarado L."/>
            <person name="Arachchi H.M."/>
            <person name="Berlin A."/>
            <person name="Chapman S.B."/>
            <person name="Gearin G."/>
            <person name="Goldberg J."/>
            <person name="Griggs A."/>
            <person name="Gujja S."/>
            <person name="Hansen M."/>
            <person name="Heiman D."/>
            <person name="Howarth C."/>
            <person name="Larimer J."/>
            <person name="Lui A."/>
            <person name="MacDonald P.J.P."/>
            <person name="McCowen C."/>
            <person name="Montmayeur A."/>
            <person name="Murphy C."/>
            <person name="Neiman D."/>
            <person name="Pearson M."/>
            <person name="Priest M."/>
            <person name="Roberts A."/>
            <person name="Saif S."/>
            <person name="Shea T."/>
            <person name="Sisk P."/>
            <person name="Stolte C."/>
            <person name="Sykes S."/>
            <person name="Wortman J."/>
            <person name="Nusbaum C."/>
            <person name="Birren B."/>
        </authorList>
    </citation>
    <scope>NUCLEOTIDE SEQUENCE [LARGE SCALE GENOMIC DNA]</scope>
    <source>
        <strain evidence="9 10">F0424</strain>
    </source>
</reference>
<evidence type="ECO:0000256" key="8">
    <source>
        <dbReference type="NCBIfam" id="TIGR00188"/>
    </source>
</evidence>
<evidence type="ECO:0000256" key="6">
    <source>
        <dbReference type="ARBA" id="ARBA00022884"/>
    </source>
</evidence>
<keyword evidence="5 7" id="KW-0378">Hydrolase</keyword>
<dbReference type="AlphaFoldDB" id="J0LMA6"/>
<evidence type="ECO:0000313" key="9">
    <source>
        <dbReference type="EMBL" id="EJD64927.1"/>
    </source>
</evidence>